<protein>
    <submittedName>
        <fullName evidence="1">Uncharacterized protein</fullName>
    </submittedName>
</protein>
<accession>A0AAW0EEF6</accession>
<proteinExistence type="predicted"/>
<gene>
    <name evidence="1" type="ORF">R3P38DRAFT_3167467</name>
</gene>
<name>A0AAW0EEF6_9AGAR</name>
<keyword evidence="2" id="KW-1185">Reference proteome</keyword>
<dbReference type="Proteomes" id="UP001362999">
    <property type="component" value="Unassembled WGS sequence"/>
</dbReference>
<reference evidence="1 2" key="1">
    <citation type="journal article" date="2024" name="J Genomics">
        <title>Draft genome sequencing and assembly of Favolaschia claudopus CIRM-BRFM 2984 isolated from oak limbs.</title>
        <authorList>
            <person name="Navarro D."/>
            <person name="Drula E."/>
            <person name="Chaduli D."/>
            <person name="Cazenave R."/>
            <person name="Ahrendt S."/>
            <person name="Wang J."/>
            <person name="Lipzen A."/>
            <person name="Daum C."/>
            <person name="Barry K."/>
            <person name="Grigoriev I.V."/>
            <person name="Favel A."/>
            <person name="Rosso M.N."/>
            <person name="Martin F."/>
        </authorList>
    </citation>
    <scope>NUCLEOTIDE SEQUENCE [LARGE SCALE GENOMIC DNA]</scope>
    <source>
        <strain evidence="1 2">CIRM-BRFM 2984</strain>
    </source>
</reference>
<sequence>MAEPSDPVFPVELEREIFEHTALMFPHSIPSLLRVARHVYIWIEPLLYRVIRVGEHPGAISALLNAAKAENLHNSSTKRCITSLSKRRDAPSRRLAGNFRGLFGGIDFTQPIYSSLTHLDIFDGGWDLSILYWGPREGGFVGTACWMPDS</sequence>
<comment type="caution">
    <text evidence="1">The sequence shown here is derived from an EMBL/GenBank/DDBJ whole genome shotgun (WGS) entry which is preliminary data.</text>
</comment>
<organism evidence="1 2">
    <name type="scientific">Favolaschia claudopus</name>
    <dbReference type="NCBI Taxonomy" id="2862362"/>
    <lineage>
        <taxon>Eukaryota</taxon>
        <taxon>Fungi</taxon>
        <taxon>Dikarya</taxon>
        <taxon>Basidiomycota</taxon>
        <taxon>Agaricomycotina</taxon>
        <taxon>Agaricomycetes</taxon>
        <taxon>Agaricomycetidae</taxon>
        <taxon>Agaricales</taxon>
        <taxon>Marasmiineae</taxon>
        <taxon>Mycenaceae</taxon>
        <taxon>Favolaschia</taxon>
    </lineage>
</organism>
<evidence type="ECO:0000313" key="1">
    <source>
        <dbReference type="EMBL" id="KAK7062466.1"/>
    </source>
</evidence>
<evidence type="ECO:0000313" key="2">
    <source>
        <dbReference type="Proteomes" id="UP001362999"/>
    </source>
</evidence>
<dbReference type="EMBL" id="JAWWNJ010000002">
    <property type="protein sequence ID" value="KAK7062466.1"/>
    <property type="molecule type" value="Genomic_DNA"/>
</dbReference>
<dbReference type="AlphaFoldDB" id="A0AAW0EEF6"/>